<comment type="caution">
    <text evidence="2">The sequence shown here is derived from an EMBL/GenBank/DDBJ whole genome shotgun (WGS) entry which is preliminary data.</text>
</comment>
<accession>A0A9D4KCG1</accession>
<evidence type="ECO:0000256" key="1">
    <source>
        <dbReference type="SAM" id="MobiDB-lite"/>
    </source>
</evidence>
<feature type="compositionally biased region" description="Basic and acidic residues" evidence="1">
    <location>
        <begin position="275"/>
        <end position="291"/>
    </location>
</feature>
<evidence type="ECO:0000313" key="3">
    <source>
        <dbReference type="Proteomes" id="UP000828390"/>
    </source>
</evidence>
<organism evidence="2 3">
    <name type="scientific">Dreissena polymorpha</name>
    <name type="common">Zebra mussel</name>
    <name type="synonym">Mytilus polymorpha</name>
    <dbReference type="NCBI Taxonomy" id="45954"/>
    <lineage>
        <taxon>Eukaryota</taxon>
        <taxon>Metazoa</taxon>
        <taxon>Spiralia</taxon>
        <taxon>Lophotrochozoa</taxon>
        <taxon>Mollusca</taxon>
        <taxon>Bivalvia</taxon>
        <taxon>Autobranchia</taxon>
        <taxon>Heteroconchia</taxon>
        <taxon>Euheterodonta</taxon>
        <taxon>Imparidentia</taxon>
        <taxon>Neoheterodontei</taxon>
        <taxon>Myida</taxon>
        <taxon>Dreissenoidea</taxon>
        <taxon>Dreissenidae</taxon>
        <taxon>Dreissena</taxon>
    </lineage>
</organism>
<evidence type="ECO:0000313" key="2">
    <source>
        <dbReference type="EMBL" id="KAH3837263.1"/>
    </source>
</evidence>
<proteinExistence type="predicted"/>
<reference evidence="2" key="1">
    <citation type="journal article" date="2019" name="bioRxiv">
        <title>The Genome of the Zebra Mussel, Dreissena polymorpha: A Resource for Invasive Species Research.</title>
        <authorList>
            <person name="McCartney M.A."/>
            <person name="Auch B."/>
            <person name="Kono T."/>
            <person name="Mallez S."/>
            <person name="Zhang Y."/>
            <person name="Obille A."/>
            <person name="Becker A."/>
            <person name="Abrahante J.E."/>
            <person name="Garbe J."/>
            <person name="Badalamenti J.P."/>
            <person name="Herman A."/>
            <person name="Mangelson H."/>
            <person name="Liachko I."/>
            <person name="Sullivan S."/>
            <person name="Sone E.D."/>
            <person name="Koren S."/>
            <person name="Silverstein K.A.T."/>
            <person name="Beckman K.B."/>
            <person name="Gohl D.M."/>
        </authorList>
    </citation>
    <scope>NUCLEOTIDE SEQUENCE</scope>
    <source>
        <strain evidence="2">Duluth1</strain>
        <tissue evidence="2">Whole animal</tissue>
    </source>
</reference>
<feature type="region of interest" description="Disordered" evidence="1">
    <location>
        <begin position="262"/>
        <end position="291"/>
    </location>
</feature>
<keyword evidence="3" id="KW-1185">Reference proteome</keyword>
<dbReference type="Proteomes" id="UP000828390">
    <property type="component" value="Unassembled WGS sequence"/>
</dbReference>
<dbReference type="AlphaFoldDB" id="A0A9D4KCG1"/>
<reference evidence="2" key="2">
    <citation type="submission" date="2020-11" db="EMBL/GenBank/DDBJ databases">
        <authorList>
            <person name="McCartney M.A."/>
            <person name="Auch B."/>
            <person name="Kono T."/>
            <person name="Mallez S."/>
            <person name="Becker A."/>
            <person name="Gohl D.M."/>
            <person name="Silverstein K.A.T."/>
            <person name="Koren S."/>
            <person name="Bechman K.B."/>
            <person name="Herman A."/>
            <person name="Abrahante J.E."/>
            <person name="Garbe J."/>
        </authorList>
    </citation>
    <scope>NUCLEOTIDE SEQUENCE</scope>
    <source>
        <strain evidence="2">Duluth1</strain>
        <tissue evidence="2">Whole animal</tissue>
    </source>
</reference>
<protein>
    <submittedName>
        <fullName evidence="2">Uncharacterized protein</fullName>
    </submittedName>
</protein>
<dbReference type="EMBL" id="JAIWYP010000004">
    <property type="protein sequence ID" value="KAH3837263.1"/>
    <property type="molecule type" value="Genomic_DNA"/>
</dbReference>
<gene>
    <name evidence="2" type="ORF">DPMN_110646</name>
</gene>
<name>A0A9D4KCG1_DREPO</name>
<sequence>MINSPTPGDHVFEQTGTIFELIQYLNQRPTSLFKHNNNIKTRFLTKWHKDWAINVTFRVLSSKMPRHPAAMKNAAPHCGHVYIIRTNVPNKFHEDWTINATFRVYDVTPPGGHVFQPTGNISRLVQYIIGTNLLTKFQEDRTMKFPGTVVKETEKVFELDSPGPPRGNQEDLARATLWITEREKNLCPIRPKELRALRLPGSCKERNVFTLTHIIRLSDVRKVVVEEAVLLTRESHSLARTEYGELRMKGWESVKADCPKIKSNKTSDSAEDDIGDRTGKRPTGDRSHVVKDGYGTVPVSRTFSTPIRLEIAAFLERGKGDCKILENKLLEPFLPPVIPSVREWNMEYVDAEILDVWRSGKVKALCMAANGTSGCGGDRKGGGYKRVQDIIGSNLLTKFNDDGTILWPLEKNATPPPPLIMSK</sequence>